<dbReference type="Proteomes" id="UP001159363">
    <property type="component" value="Chromosome 10"/>
</dbReference>
<evidence type="ECO:0000256" key="1">
    <source>
        <dbReference type="SAM" id="MobiDB-lite"/>
    </source>
</evidence>
<protein>
    <submittedName>
        <fullName evidence="2">Uncharacterized protein</fullName>
    </submittedName>
</protein>
<gene>
    <name evidence="2" type="ORF">PR048_026751</name>
</gene>
<evidence type="ECO:0000313" key="3">
    <source>
        <dbReference type="Proteomes" id="UP001159363"/>
    </source>
</evidence>
<feature type="compositionally biased region" description="Basic and acidic residues" evidence="1">
    <location>
        <begin position="8"/>
        <end position="17"/>
    </location>
</feature>
<proteinExistence type="predicted"/>
<accession>A0ABQ9GM94</accession>
<reference evidence="2 3" key="1">
    <citation type="submission" date="2023-02" db="EMBL/GenBank/DDBJ databases">
        <title>LHISI_Scaffold_Assembly.</title>
        <authorList>
            <person name="Stuart O.P."/>
            <person name="Cleave R."/>
            <person name="Magrath M.J.L."/>
            <person name="Mikheyev A.S."/>
        </authorList>
    </citation>
    <scope>NUCLEOTIDE SEQUENCE [LARGE SCALE GENOMIC DNA]</scope>
    <source>
        <strain evidence="2">Daus_M_001</strain>
        <tissue evidence="2">Leg muscle</tissue>
    </source>
</reference>
<comment type="caution">
    <text evidence="2">The sequence shown here is derived from an EMBL/GenBank/DDBJ whole genome shotgun (WGS) entry which is preliminary data.</text>
</comment>
<name>A0ABQ9GM94_9NEOP</name>
<keyword evidence="3" id="KW-1185">Reference proteome</keyword>
<feature type="region of interest" description="Disordered" evidence="1">
    <location>
        <begin position="1"/>
        <end position="67"/>
    </location>
</feature>
<dbReference type="EMBL" id="JARBHB010000011">
    <property type="protein sequence ID" value="KAJ8873134.1"/>
    <property type="molecule type" value="Genomic_DNA"/>
</dbReference>
<sequence length="289" mass="33029">MRVIDMSMEQRRNERAGETAYPRENPPTNGIVRHDSHMRRTNPNERQNELITWRNPTSRGRPRGSPHDDFVRVYKREPQACLLSLISTDVRHELLQVTSEFIPARNTPPTDLSIVPLLLPRWLKWPEPSCRRRLVVMKLTADVKAKAVQVLVVWSVWVGQHLCRHDDKMSYPHASSSIFRPVRFTLRCVDARSPQTSLPLVILIAARRFAVFAQKSSTELKGLRALIEFLSSQVSTSANTLKEDVKKLFSSVIESVNETVNSHITSVSDLADKKINHLDRKIDTGNENV</sequence>
<organism evidence="2 3">
    <name type="scientific">Dryococelus australis</name>
    <dbReference type="NCBI Taxonomy" id="614101"/>
    <lineage>
        <taxon>Eukaryota</taxon>
        <taxon>Metazoa</taxon>
        <taxon>Ecdysozoa</taxon>
        <taxon>Arthropoda</taxon>
        <taxon>Hexapoda</taxon>
        <taxon>Insecta</taxon>
        <taxon>Pterygota</taxon>
        <taxon>Neoptera</taxon>
        <taxon>Polyneoptera</taxon>
        <taxon>Phasmatodea</taxon>
        <taxon>Verophasmatodea</taxon>
        <taxon>Anareolatae</taxon>
        <taxon>Phasmatidae</taxon>
        <taxon>Eurycanthinae</taxon>
        <taxon>Dryococelus</taxon>
    </lineage>
</organism>
<evidence type="ECO:0000313" key="2">
    <source>
        <dbReference type="EMBL" id="KAJ8873134.1"/>
    </source>
</evidence>